<feature type="transmembrane region" description="Helical" evidence="12">
    <location>
        <begin position="529"/>
        <end position="553"/>
    </location>
</feature>
<dbReference type="CDD" id="cd03255">
    <property type="entry name" value="ABC_MJ0796_LolCDE_FtsE"/>
    <property type="match status" value="1"/>
</dbReference>
<dbReference type="InterPro" id="IPR003838">
    <property type="entry name" value="ABC3_permease_C"/>
</dbReference>
<sequence length="661" mass="72816">MPVMELKNVTKTYKMAGGGTFEALRGISASFEAGELVAIVGESGSGKSTLMNAIGGLDSDFGGEIIYEGKNLRNFSTQELVDYHKKSIGFIFQNFNLISHLNLIDNVSMAMTLSNVSEDFRKKRAKELLRKVGLEKHMYKKPDQISGGQKQRVAIARALVNDPDVIIADEPTGALDAETTDTILDMIREIAEEGKLVLMVTHSDKVASHCSRVLRIDNGELISDEQQLDLEYTENTREDIKVKNMSMWKAIKLAFLNMKAKLGRNLLVALGSSIGIMSVVLMLALGKGVTSYVSSTMKSYTNPNITEVHKKSSTQQTTKNPQNMSREEIAKQQQENMAALTGSGTNTGFTKKDIEKLSKIKHVDRYQKGYSSFSLGTNTVKYNNKQASLMMLQTMSDSISKSSIVEGKAPKNNHEIMLDRATADLLGKNILDKEVTLTLKIGEKTITQNFKVTGLYESQSQSSSTVFFTYAGLQDLYKTNQEKLLPNVVYLHTANKDNTKMIKDKVKDLGYTGSMQEQMTEMFTKMLNIITWVLTAIAAVSLVVSAIMILVVLNISVVERTKEIGVLKALGARRKDIRRIFASEAFLIGITSGAIGVVVTYVLGFFINNFTKAAFEVNVVSMTTKYAIAGIVISVVISMIAGILPSNRASKLDPVEALRKE</sequence>
<dbReference type="FunFam" id="3.40.50.300:FF:000032">
    <property type="entry name" value="Export ABC transporter ATP-binding protein"/>
    <property type="match status" value="1"/>
</dbReference>
<keyword evidence="5 12" id="KW-0812">Transmembrane</keyword>
<dbReference type="PANTHER" id="PTHR24220:SF692">
    <property type="entry name" value="ABC TRANSPORTER DOMAIN-CONTAINING PROTEIN"/>
    <property type="match status" value="1"/>
</dbReference>
<evidence type="ECO:0000256" key="8">
    <source>
        <dbReference type="ARBA" id="ARBA00022970"/>
    </source>
</evidence>
<evidence type="ECO:0000256" key="10">
    <source>
        <dbReference type="ARBA" id="ARBA00023136"/>
    </source>
</evidence>
<dbReference type="GO" id="GO:0022857">
    <property type="term" value="F:transmembrane transporter activity"/>
    <property type="evidence" value="ECO:0007669"/>
    <property type="project" value="TreeGrafter"/>
</dbReference>
<keyword evidence="8" id="KW-0029">Amino-acid transport</keyword>
<dbReference type="InterPro" id="IPR027417">
    <property type="entry name" value="P-loop_NTPase"/>
</dbReference>
<dbReference type="GO" id="GO:0005886">
    <property type="term" value="C:plasma membrane"/>
    <property type="evidence" value="ECO:0007669"/>
    <property type="project" value="UniProtKB-SubCell"/>
</dbReference>
<dbReference type="PROSITE" id="PS00211">
    <property type="entry name" value="ABC_TRANSPORTER_1"/>
    <property type="match status" value="1"/>
</dbReference>
<dbReference type="Pfam" id="PF00005">
    <property type="entry name" value="ABC_tran"/>
    <property type="match status" value="1"/>
</dbReference>
<evidence type="ECO:0000313" key="14">
    <source>
        <dbReference type="EMBL" id="AIR10002.1"/>
    </source>
</evidence>
<evidence type="ECO:0000256" key="2">
    <source>
        <dbReference type="ARBA" id="ARBA00022448"/>
    </source>
</evidence>
<dbReference type="RefSeq" id="WP_011475586.1">
    <property type="nucleotide sequence ID" value="NZ_CP007646.1"/>
</dbReference>
<feature type="transmembrane region" description="Helical" evidence="12">
    <location>
        <begin position="585"/>
        <end position="606"/>
    </location>
</feature>
<dbReference type="Pfam" id="PF12704">
    <property type="entry name" value="MacB_PCD"/>
    <property type="match status" value="1"/>
</dbReference>
<dbReference type="InterPro" id="IPR017871">
    <property type="entry name" value="ABC_transporter-like_CS"/>
</dbReference>
<feature type="domain" description="ABC transporter" evidence="13">
    <location>
        <begin position="4"/>
        <end position="243"/>
    </location>
</feature>
<dbReference type="EMBL" id="CP007646">
    <property type="protein sequence ID" value="AIR10002.1"/>
    <property type="molecule type" value="Genomic_DNA"/>
</dbReference>
<evidence type="ECO:0000256" key="11">
    <source>
        <dbReference type="ARBA" id="ARBA00038388"/>
    </source>
</evidence>
<protein>
    <submittedName>
        <fullName evidence="14">ABC transporter, ATP-binding protein</fullName>
    </submittedName>
</protein>
<dbReference type="AlphaFoldDB" id="A0A089RTN8"/>
<dbReference type="InterPro" id="IPR017911">
    <property type="entry name" value="MacB-like_ATP-bd"/>
</dbReference>
<evidence type="ECO:0000256" key="5">
    <source>
        <dbReference type="ARBA" id="ARBA00022692"/>
    </source>
</evidence>
<keyword evidence="3" id="KW-1003">Cell membrane</keyword>
<name>A0A089RTN8_9LACO</name>
<comment type="subcellular location">
    <subcellularLocation>
        <location evidence="1">Cell inner membrane</location>
        <topology evidence="1">Multi-pass membrane protein</topology>
    </subcellularLocation>
</comment>
<keyword evidence="4" id="KW-0997">Cell inner membrane</keyword>
<dbReference type="SUPFAM" id="SSF52540">
    <property type="entry name" value="P-loop containing nucleoside triphosphate hydrolases"/>
    <property type="match status" value="1"/>
</dbReference>
<keyword evidence="10 12" id="KW-0472">Membrane</keyword>
<dbReference type="SMART" id="SM00382">
    <property type="entry name" value="AAA"/>
    <property type="match status" value="1"/>
</dbReference>
<comment type="similarity">
    <text evidence="11">Belongs to the ABC transporter superfamily. Macrolide exporter (TC 3.A.1.122) family.</text>
</comment>
<evidence type="ECO:0000256" key="4">
    <source>
        <dbReference type="ARBA" id="ARBA00022519"/>
    </source>
</evidence>
<evidence type="ECO:0000256" key="3">
    <source>
        <dbReference type="ARBA" id="ARBA00022475"/>
    </source>
</evidence>
<dbReference type="GO" id="GO:0005524">
    <property type="term" value="F:ATP binding"/>
    <property type="evidence" value="ECO:0007669"/>
    <property type="project" value="UniProtKB-KW"/>
</dbReference>
<accession>A0A089RTN8</accession>
<evidence type="ECO:0000313" key="15">
    <source>
        <dbReference type="Proteomes" id="UP000029488"/>
    </source>
</evidence>
<keyword evidence="6" id="KW-0547">Nucleotide-binding</keyword>
<evidence type="ECO:0000256" key="12">
    <source>
        <dbReference type="SAM" id="Phobius"/>
    </source>
</evidence>
<proteinExistence type="inferred from homology"/>
<dbReference type="PROSITE" id="PS50893">
    <property type="entry name" value="ABC_TRANSPORTER_2"/>
    <property type="match status" value="1"/>
</dbReference>
<keyword evidence="7 14" id="KW-0067">ATP-binding</keyword>
<evidence type="ECO:0000256" key="7">
    <source>
        <dbReference type="ARBA" id="ARBA00022840"/>
    </source>
</evidence>
<dbReference type="GO" id="GO:0016887">
    <property type="term" value="F:ATP hydrolysis activity"/>
    <property type="evidence" value="ECO:0007669"/>
    <property type="project" value="InterPro"/>
</dbReference>
<dbReference type="Pfam" id="PF02687">
    <property type="entry name" value="FtsX"/>
    <property type="match status" value="1"/>
</dbReference>
<gene>
    <name evidence="14" type="ORF">LSJ_0255</name>
</gene>
<dbReference type="Proteomes" id="UP000029488">
    <property type="component" value="Chromosome"/>
</dbReference>
<evidence type="ECO:0000256" key="1">
    <source>
        <dbReference type="ARBA" id="ARBA00004429"/>
    </source>
</evidence>
<dbReference type="KEGG" id="lsj:LSJ_0255"/>
<feature type="transmembrane region" description="Helical" evidence="12">
    <location>
        <begin position="626"/>
        <end position="644"/>
    </location>
</feature>
<dbReference type="InterPro" id="IPR003439">
    <property type="entry name" value="ABC_transporter-like_ATP-bd"/>
</dbReference>
<keyword evidence="2" id="KW-0813">Transport</keyword>
<evidence type="ECO:0000256" key="6">
    <source>
        <dbReference type="ARBA" id="ARBA00022741"/>
    </source>
</evidence>
<dbReference type="GO" id="GO:0098796">
    <property type="term" value="C:membrane protein complex"/>
    <property type="evidence" value="ECO:0007669"/>
    <property type="project" value="UniProtKB-ARBA"/>
</dbReference>
<dbReference type="Gene3D" id="3.40.50.300">
    <property type="entry name" value="P-loop containing nucleotide triphosphate hydrolases"/>
    <property type="match status" value="1"/>
</dbReference>
<organism evidence="14 15">
    <name type="scientific">Ligilactobacillus salivarius</name>
    <dbReference type="NCBI Taxonomy" id="1624"/>
    <lineage>
        <taxon>Bacteria</taxon>
        <taxon>Bacillati</taxon>
        <taxon>Bacillota</taxon>
        <taxon>Bacilli</taxon>
        <taxon>Lactobacillales</taxon>
        <taxon>Lactobacillaceae</taxon>
        <taxon>Ligilactobacillus</taxon>
    </lineage>
</organism>
<dbReference type="InterPro" id="IPR003593">
    <property type="entry name" value="AAA+_ATPase"/>
</dbReference>
<evidence type="ECO:0000259" key="13">
    <source>
        <dbReference type="PROSITE" id="PS50893"/>
    </source>
</evidence>
<dbReference type="InterPro" id="IPR015854">
    <property type="entry name" value="ABC_transpr_LolD-like"/>
</dbReference>
<dbReference type="InterPro" id="IPR025857">
    <property type="entry name" value="MacB_PCD"/>
</dbReference>
<dbReference type="PANTHER" id="PTHR24220">
    <property type="entry name" value="IMPORT ATP-BINDING PROTEIN"/>
    <property type="match status" value="1"/>
</dbReference>
<dbReference type="GO" id="GO:0006865">
    <property type="term" value="P:amino acid transport"/>
    <property type="evidence" value="ECO:0007669"/>
    <property type="project" value="UniProtKB-KW"/>
</dbReference>
<reference evidence="14 15" key="1">
    <citation type="journal article" date="2014" name="BMC Genomics">
        <title>Unusual genome complexity in Lactobacillus salivarius JCM1046.</title>
        <authorList>
            <person name="Raftis E.J."/>
            <person name="Forde B.M."/>
            <person name="Claesson M.J."/>
            <person name="O'Toole P.W."/>
        </authorList>
    </citation>
    <scope>NUCLEOTIDE SEQUENCE [LARGE SCALE GENOMIC DNA]</scope>
    <source>
        <strain evidence="14 15">JCM1046</strain>
    </source>
</reference>
<keyword evidence="9 12" id="KW-1133">Transmembrane helix</keyword>
<evidence type="ECO:0000256" key="9">
    <source>
        <dbReference type="ARBA" id="ARBA00022989"/>
    </source>
</evidence>